<accession>A0A8S5TKK2</accession>
<dbReference type="InterPro" id="IPR027417">
    <property type="entry name" value="P-loop_NTPase"/>
</dbReference>
<organism evidence="1">
    <name type="scientific">Podoviridae sp. ctz6O13</name>
    <dbReference type="NCBI Taxonomy" id="2827757"/>
    <lineage>
        <taxon>Viruses</taxon>
        <taxon>Duplodnaviria</taxon>
        <taxon>Heunggongvirae</taxon>
        <taxon>Uroviricota</taxon>
        <taxon>Caudoviricetes</taxon>
    </lineage>
</organism>
<dbReference type="Gene3D" id="3.40.50.300">
    <property type="entry name" value="P-loop containing nucleotide triphosphate hydrolases"/>
    <property type="match status" value="1"/>
</dbReference>
<proteinExistence type="predicted"/>
<dbReference type="Pfam" id="PF13479">
    <property type="entry name" value="AAA_24"/>
    <property type="match status" value="1"/>
</dbReference>
<dbReference type="EMBL" id="BK032843">
    <property type="protein sequence ID" value="DAF63656.1"/>
    <property type="molecule type" value="Genomic_DNA"/>
</dbReference>
<reference evidence="1" key="1">
    <citation type="journal article" date="2021" name="Proc. Natl. Acad. Sci. U.S.A.">
        <title>A Catalog of Tens of Thousands of Viruses from Human Metagenomes Reveals Hidden Associations with Chronic Diseases.</title>
        <authorList>
            <person name="Tisza M.J."/>
            <person name="Buck C.B."/>
        </authorList>
    </citation>
    <scope>NUCLEOTIDE SEQUENCE</scope>
    <source>
        <strain evidence="1">Ctz6O13</strain>
    </source>
</reference>
<evidence type="ECO:0000313" key="1">
    <source>
        <dbReference type="EMBL" id="DAF63656.1"/>
    </source>
</evidence>
<protein>
    <submittedName>
        <fullName evidence="1">AAA domain protein</fullName>
    </submittedName>
</protein>
<sequence length="114" mass="12751">MANCTIILGASGTGKSTSIKGLNPKETIVFNILGKRLPFKGSTKLYNKENNNIFQVDTYAEVINYLTSASKNLPNIKNIVIDDAIYVMRKEYFKRAKETGYGKINIKFSATMFV</sequence>
<dbReference type="SUPFAM" id="SSF52540">
    <property type="entry name" value="P-loop containing nucleoside triphosphate hydrolases"/>
    <property type="match status" value="1"/>
</dbReference>
<name>A0A8S5TKK2_9CAUD</name>